<name>X1EGZ9_9ZZZZ</name>
<dbReference type="EMBL" id="BARU01011599">
    <property type="protein sequence ID" value="GAH31877.1"/>
    <property type="molecule type" value="Genomic_DNA"/>
</dbReference>
<dbReference type="SUPFAM" id="SSF57903">
    <property type="entry name" value="FYVE/PHD zinc finger"/>
    <property type="match status" value="1"/>
</dbReference>
<accession>X1EGZ9</accession>
<evidence type="ECO:0000256" key="1">
    <source>
        <dbReference type="SAM" id="MobiDB-lite"/>
    </source>
</evidence>
<protein>
    <submittedName>
        <fullName evidence="2">Uncharacterized protein</fullName>
    </submittedName>
</protein>
<organism evidence="2">
    <name type="scientific">marine sediment metagenome</name>
    <dbReference type="NCBI Taxonomy" id="412755"/>
    <lineage>
        <taxon>unclassified sequences</taxon>
        <taxon>metagenomes</taxon>
        <taxon>ecological metagenomes</taxon>
    </lineage>
</organism>
<gene>
    <name evidence="2" type="ORF">S03H2_21724</name>
</gene>
<proteinExistence type="predicted"/>
<dbReference type="AlphaFoldDB" id="X1EGZ9"/>
<reference evidence="2" key="1">
    <citation type="journal article" date="2014" name="Front. Microbiol.">
        <title>High frequency of phylogenetically diverse reductive dehalogenase-homologous genes in deep subseafloor sedimentary metagenomes.</title>
        <authorList>
            <person name="Kawai M."/>
            <person name="Futagami T."/>
            <person name="Toyoda A."/>
            <person name="Takaki Y."/>
            <person name="Nishi S."/>
            <person name="Hori S."/>
            <person name="Arai W."/>
            <person name="Tsubouchi T."/>
            <person name="Morono Y."/>
            <person name="Uchiyama I."/>
            <person name="Ito T."/>
            <person name="Fujiyama A."/>
            <person name="Inagaki F."/>
            <person name="Takami H."/>
        </authorList>
    </citation>
    <scope>NUCLEOTIDE SEQUENCE</scope>
    <source>
        <strain evidence="2">Expedition CK06-06</strain>
    </source>
</reference>
<feature type="compositionally biased region" description="Basic residues" evidence="1">
    <location>
        <begin position="148"/>
        <end position="158"/>
    </location>
</feature>
<feature type="compositionally biased region" description="Basic and acidic residues" evidence="1">
    <location>
        <begin position="138"/>
        <end position="147"/>
    </location>
</feature>
<feature type="region of interest" description="Disordered" evidence="1">
    <location>
        <begin position="138"/>
        <end position="158"/>
    </location>
</feature>
<sequence length="158" mass="18490">RSTLIICCWLWYLGLKEEVVTEREEIKFKREKRVILRDMDARISFIESLSKSRPMEISPEEISLYHEQGICIVCKGKLGRFNVFTCPKCDVFYCKKCVEALTNLENACWVCNAPLDESKPTKPYKKVEIAVEGIEDLPDKPSEEMMKPHKNKHKKYVK</sequence>
<dbReference type="Gene3D" id="3.30.40.10">
    <property type="entry name" value="Zinc/RING finger domain, C3HC4 (zinc finger)"/>
    <property type="match status" value="1"/>
</dbReference>
<evidence type="ECO:0000313" key="2">
    <source>
        <dbReference type="EMBL" id="GAH31877.1"/>
    </source>
</evidence>
<dbReference type="InterPro" id="IPR011011">
    <property type="entry name" value="Znf_FYVE_PHD"/>
</dbReference>
<feature type="non-terminal residue" evidence="2">
    <location>
        <position position="1"/>
    </location>
</feature>
<comment type="caution">
    <text evidence="2">The sequence shown here is derived from an EMBL/GenBank/DDBJ whole genome shotgun (WGS) entry which is preliminary data.</text>
</comment>
<dbReference type="InterPro" id="IPR013083">
    <property type="entry name" value="Znf_RING/FYVE/PHD"/>
</dbReference>